<dbReference type="PANTHER" id="PTHR40980:SF4">
    <property type="entry name" value="TONB-DEPENDENT RECEPTOR-LIKE BETA-BARREL DOMAIN-CONTAINING PROTEIN"/>
    <property type="match status" value="1"/>
</dbReference>
<feature type="region of interest" description="Disordered" evidence="8">
    <location>
        <begin position="836"/>
        <end position="858"/>
    </location>
</feature>
<accession>A0A0A2MJN3</accession>
<dbReference type="RefSeq" id="WP_020211548.1">
    <property type="nucleotide sequence ID" value="NZ_JRLX01000001.1"/>
</dbReference>
<dbReference type="GO" id="GO:0009279">
    <property type="term" value="C:cell outer membrane"/>
    <property type="evidence" value="ECO:0007669"/>
    <property type="project" value="UniProtKB-SubCell"/>
</dbReference>
<dbReference type="Gene3D" id="2.170.130.10">
    <property type="entry name" value="TonB-dependent receptor, plug domain"/>
    <property type="match status" value="1"/>
</dbReference>
<protein>
    <submittedName>
        <fullName evidence="12">TonB-dependent receptor</fullName>
    </submittedName>
</protein>
<dbReference type="PROSITE" id="PS52016">
    <property type="entry name" value="TONB_DEPENDENT_REC_3"/>
    <property type="match status" value="1"/>
</dbReference>
<evidence type="ECO:0000256" key="9">
    <source>
        <dbReference type="SAM" id="SignalP"/>
    </source>
</evidence>
<dbReference type="SUPFAM" id="SSF49464">
    <property type="entry name" value="Carboxypeptidase regulatory domain-like"/>
    <property type="match status" value="1"/>
</dbReference>
<evidence type="ECO:0000256" key="7">
    <source>
        <dbReference type="PROSITE-ProRule" id="PRU01360"/>
    </source>
</evidence>
<dbReference type="Gene3D" id="2.40.170.20">
    <property type="entry name" value="TonB-dependent receptor, beta-barrel domain"/>
    <property type="match status" value="1"/>
</dbReference>
<feature type="compositionally biased region" description="Basic and acidic residues" evidence="8">
    <location>
        <begin position="837"/>
        <end position="846"/>
    </location>
</feature>
<evidence type="ECO:0000259" key="11">
    <source>
        <dbReference type="Pfam" id="PF14905"/>
    </source>
</evidence>
<keyword evidence="5 7" id="KW-0472">Membrane</keyword>
<dbReference type="Pfam" id="PF13715">
    <property type="entry name" value="CarbopepD_reg_2"/>
    <property type="match status" value="1"/>
</dbReference>
<evidence type="ECO:0000259" key="10">
    <source>
        <dbReference type="Pfam" id="PF07715"/>
    </source>
</evidence>
<evidence type="ECO:0000313" key="13">
    <source>
        <dbReference type="Proteomes" id="UP000030152"/>
    </source>
</evidence>
<feature type="signal peptide" evidence="9">
    <location>
        <begin position="1"/>
        <end position="21"/>
    </location>
</feature>
<evidence type="ECO:0000256" key="8">
    <source>
        <dbReference type="SAM" id="MobiDB-lite"/>
    </source>
</evidence>
<evidence type="ECO:0000256" key="5">
    <source>
        <dbReference type="ARBA" id="ARBA00023136"/>
    </source>
</evidence>
<evidence type="ECO:0000256" key="3">
    <source>
        <dbReference type="ARBA" id="ARBA00022452"/>
    </source>
</evidence>
<keyword evidence="12" id="KW-0675">Receptor</keyword>
<dbReference type="OrthoDB" id="8764943at2"/>
<reference evidence="12 13" key="1">
    <citation type="submission" date="2013-09" db="EMBL/GenBank/DDBJ databases">
        <authorList>
            <person name="Zeng Z."/>
            <person name="Chen C."/>
        </authorList>
    </citation>
    <scope>NUCLEOTIDE SEQUENCE [LARGE SCALE GENOMIC DNA]</scope>
    <source>
        <strain evidence="12 13">WB 3.3-2</strain>
    </source>
</reference>
<dbReference type="Proteomes" id="UP000030152">
    <property type="component" value="Unassembled WGS sequence"/>
</dbReference>
<feature type="chain" id="PRO_5002003476" evidence="9">
    <location>
        <begin position="22"/>
        <end position="858"/>
    </location>
</feature>
<keyword evidence="2 7" id="KW-0813">Transport</keyword>
<evidence type="ECO:0000256" key="4">
    <source>
        <dbReference type="ARBA" id="ARBA00022692"/>
    </source>
</evidence>
<gene>
    <name evidence="12" type="ORF">Q765_01100</name>
</gene>
<dbReference type="InterPro" id="IPR036942">
    <property type="entry name" value="Beta-barrel_TonB_sf"/>
</dbReference>
<keyword evidence="3 7" id="KW-1134">Transmembrane beta strand</keyword>
<keyword evidence="9" id="KW-0732">Signal</keyword>
<dbReference type="AlphaFoldDB" id="A0A0A2MJN3"/>
<keyword evidence="13" id="KW-1185">Reference proteome</keyword>
<dbReference type="eggNOG" id="COG4771">
    <property type="taxonomic scope" value="Bacteria"/>
</dbReference>
<feature type="compositionally biased region" description="Gly residues" evidence="8">
    <location>
        <begin position="848"/>
        <end position="858"/>
    </location>
</feature>
<keyword evidence="4 7" id="KW-0812">Transmembrane</keyword>
<dbReference type="InterPro" id="IPR008969">
    <property type="entry name" value="CarboxyPept-like_regulatory"/>
</dbReference>
<proteinExistence type="inferred from homology"/>
<comment type="similarity">
    <text evidence="7">Belongs to the TonB-dependent receptor family.</text>
</comment>
<evidence type="ECO:0000313" key="12">
    <source>
        <dbReference type="EMBL" id="KGO88535.1"/>
    </source>
</evidence>
<dbReference type="InterPro" id="IPR039426">
    <property type="entry name" value="TonB-dep_rcpt-like"/>
</dbReference>
<dbReference type="InterPro" id="IPR012910">
    <property type="entry name" value="Plug_dom"/>
</dbReference>
<feature type="domain" description="Outer membrane protein beta-barrel" evidence="11">
    <location>
        <begin position="385"/>
        <end position="831"/>
    </location>
</feature>
<feature type="domain" description="TonB-dependent receptor plug" evidence="10">
    <location>
        <begin position="151"/>
        <end position="229"/>
    </location>
</feature>
<comment type="caution">
    <text evidence="12">The sequence shown here is derived from an EMBL/GenBank/DDBJ whole genome shotgun (WGS) entry which is preliminary data.</text>
</comment>
<dbReference type="Gene3D" id="2.60.40.1120">
    <property type="entry name" value="Carboxypeptidase-like, regulatory domain"/>
    <property type="match status" value="1"/>
</dbReference>
<evidence type="ECO:0000256" key="6">
    <source>
        <dbReference type="ARBA" id="ARBA00023237"/>
    </source>
</evidence>
<comment type="subcellular location">
    <subcellularLocation>
        <location evidence="1 7">Cell outer membrane</location>
        <topology evidence="1 7">Multi-pass membrane protein</topology>
    </subcellularLocation>
</comment>
<dbReference type="Pfam" id="PF14905">
    <property type="entry name" value="OMP_b-brl_3"/>
    <property type="match status" value="1"/>
</dbReference>
<keyword evidence="6 7" id="KW-0998">Cell outer membrane</keyword>
<dbReference type="STRING" id="1121895.GCA_000378485_00426"/>
<organism evidence="12 13">
    <name type="scientific">Flavobacterium rivuli WB 3.3-2 = DSM 21788</name>
    <dbReference type="NCBI Taxonomy" id="1121895"/>
    <lineage>
        <taxon>Bacteria</taxon>
        <taxon>Pseudomonadati</taxon>
        <taxon>Bacteroidota</taxon>
        <taxon>Flavobacteriia</taxon>
        <taxon>Flavobacteriales</taxon>
        <taxon>Flavobacteriaceae</taxon>
        <taxon>Flavobacterium</taxon>
    </lineage>
</organism>
<dbReference type="SUPFAM" id="SSF56935">
    <property type="entry name" value="Porins"/>
    <property type="match status" value="1"/>
</dbReference>
<evidence type="ECO:0000256" key="2">
    <source>
        <dbReference type="ARBA" id="ARBA00022448"/>
    </source>
</evidence>
<dbReference type="InterPro" id="IPR037066">
    <property type="entry name" value="Plug_dom_sf"/>
</dbReference>
<evidence type="ECO:0000256" key="1">
    <source>
        <dbReference type="ARBA" id="ARBA00004571"/>
    </source>
</evidence>
<name>A0A0A2MJN3_9FLAO</name>
<sequence length="858" mass="95902">MKQFKASLLLTFLLSAFVSFAQAPPGAPAGNTVKVTGQVIEKESKQPLEFANVIIQTLNNVTVAGGLTDAAGKFNLAVAPGTYNIKFDFISFKPTVISAREITGNTNLGVTAMAPDATVLNAVEITAERSTVEIKLDKRVYTVGNDMMVKGGTVSDVLDNVPSLSVDAEGNVALRGNQSVTILIDGRPSNLAGSNVAEVLRLLPADSVDKVEVITNPSARYDAEGGGGIVNIILKKGKANGFNGSVIANTGYPSNQGVSTNLNYRSTNYNLFSNLGYNYRENPGNSFTNSEYLNDDNSTASFTNEKRLNKRLRKGFNASVGMEWFIDSTTTWTNSVSFRRNTGNNPAKTYYDNFTADRTYTNTRFRNNAEEDKENNMQYSSSIVKKFNTKGHELKVDASISRNVDDEDANITDEILFTTDTSRNTYERTFNDQLEKRGLVQADYVLPIGEKGRFEAGYRGSFSSLKTDSRAETLTGGVYVNNANYTNFLEYKEKVNAFYTQYGSKIGKFSYLGGLRWEDSNIDVNLLTTGTFNNKRYNNFFPSAFLSYEFSESSNVSLSYSRRINRPRGRFLNPFSGLSSNINIFRGNPDINPSKTHAIDLGYLKKWKNITLSSSAYLNVTDDTFQFVRQRSGDYVTQVVDGADTVDPATGTIIPVGGTDIRTPVTLTTPINLAKEYRFGFEFNINYNPFKWWRINSNFNFYRNQTKGDYTFTYQDEDGVTINDFQNFNNTAYAWTTRINSKITLPYKIDWQLNGNYEGPQNNAQGRRVGVASANTALSKDILKDKATIALNVQDIFNSRKMKNETYLPGQIRSYSEMQWRQRQITLSFTYRFNMSKNDRQKEQRGQQEGGGDEYMGG</sequence>
<dbReference type="PANTHER" id="PTHR40980">
    <property type="entry name" value="PLUG DOMAIN-CONTAINING PROTEIN"/>
    <property type="match status" value="1"/>
</dbReference>
<dbReference type="EMBL" id="JRLX01000001">
    <property type="protein sequence ID" value="KGO88535.1"/>
    <property type="molecule type" value="Genomic_DNA"/>
</dbReference>
<dbReference type="Pfam" id="PF07715">
    <property type="entry name" value="Plug"/>
    <property type="match status" value="1"/>
</dbReference>
<dbReference type="InterPro" id="IPR041700">
    <property type="entry name" value="OMP_b-brl_3"/>
</dbReference>